<sequence>MKYSELGNTGIITSNICFGSLTMTPFQSNLTVKEGAYLIEYAFDRGINFIDTAQLYNNYNYIREALKGFSRNDLIISTKSYAWNRRLAEEALEEALKELSTDYIDIFLLHEQESELTIKGHYEALEFFKEAKKRGYIRALGLSTHRISGVLGANKYPELELIHPILNKNGLGIGDGNVKEMIKALKESKKLGKGIYSMKPLGGGHLIKDIKESFNFLNELDFIDSIAVGMQSIEEIDCNISLINEGIYPEELKEKLSLKQRKLIVEEYCTGCGNCVKRCNQDALKISNGISTVDYNKCVLCGYCATVCPDFYIKVV</sequence>
<reference evidence="1 2" key="1">
    <citation type="journal article" date="2022" name="Int. J. Syst. Evol. Microbiol.">
        <title>Miniphocaeibacter halophilus sp. nov., an ammonium-tolerant acetate-producing bacterium isolated from a biogas system.</title>
        <authorList>
            <person name="Schnurer A."/>
            <person name="Singh A."/>
            <person name="Bi S."/>
            <person name="Qiao W."/>
            <person name="Westerholm M."/>
        </authorList>
    </citation>
    <scope>NUCLEOTIDE SEQUENCE [LARGE SCALE GENOMIC DNA]</scope>
    <source>
        <strain evidence="1 2">AMB_01</strain>
    </source>
</reference>
<proteinExistence type="predicted"/>
<gene>
    <name evidence="1" type="ORF">JFY71_09870</name>
</gene>
<organism evidence="1 2">
    <name type="scientific">Miniphocaeibacter halophilus</name>
    <dbReference type="NCBI Taxonomy" id="2931922"/>
    <lineage>
        <taxon>Bacteria</taxon>
        <taxon>Bacillati</taxon>
        <taxon>Bacillota</taxon>
        <taxon>Tissierellia</taxon>
        <taxon>Tissierellales</taxon>
        <taxon>Peptoniphilaceae</taxon>
        <taxon>Miniphocaeibacter</taxon>
    </lineage>
</organism>
<dbReference type="Proteomes" id="UP000595814">
    <property type="component" value="Chromosome"/>
</dbReference>
<name>A0AC61MPW3_9FIRM</name>
<accession>A0AC61MPW3</accession>
<protein>
    <submittedName>
        <fullName evidence="1">Aldo/keto reductase</fullName>
    </submittedName>
</protein>
<evidence type="ECO:0000313" key="2">
    <source>
        <dbReference type="Proteomes" id="UP000595814"/>
    </source>
</evidence>
<evidence type="ECO:0000313" key="1">
    <source>
        <dbReference type="EMBL" id="QQK07587.1"/>
    </source>
</evidence>
<dbReference type="EMBL" id="CP066744">
    <property type="protein sequence ID" value="QQK07587.1"/>
    <property type="molecule type" value="Genomic_DNA"/>
</dbReference>
<keyword evidence="2" id="KW-1185">Reference proteome</keyword>